<sequence length="119" mass="13219">MVAARDEVNVPSFAVSIPRRLDVSPERVHFCGADHFEGSKRVQAAKARFARSPRKSGLRRDKARFKDRQHANWILAEPADSSDGNVLPDQKSAIPCRASGRLKPLSQQVSPWILDECGV</sequence>
<protein>
    <submittedName>
        <fullName evidence="2">Uncharacterized protein</fullName>
    </submittedName>
</protein>
<dbReference type="RefSeq" id="XP_012189817.1">
    <property type="nucleotide sequence ID" value="XM_012334427.1"/>
</dbReference>
<feature type="region of interest" description="Disordered" evidence="1">
    <location>
        <begin position="44"/>
        <end position="63"/>
    </location>
</feature>
<name>R9PDR0_PSEHS</name>
<dbReference type="Proteomes" id="UP000014071">
    <property type="component" value="Unassembled WGS sequence"/>
</dbReference>
<dbReference type="AlphaFoldDB" id="R9PDR0"/>
<keyword evidence="3" id="KW-1185">Reference proteome</keyword>
<evidence type="ECO:0000313" key="3">
    <source>
        <dbReference type="Proteomes" id="UP000014071"/>
    </source>
</evidence>
<reference evidence="3" key="1">
    <citation type="journal article" date="2013" name="Genome Announc.">
        <title>Draft genome sequence of the basidiomycetous yeast-like fungus Pseudozyma hubeiensis SY62, which produces an abundant amount of the biosurfactant mannosylerythritol lipids.</title>
        <authorList>
            <person name="Konishi M."/>
            <person name="Hatada Y."/>
            <person name="Horiuchi J."/>
        </authorList>
    </citation>
    <scope>NUCLEOTIDE SEQUENCE [LARGE SCALE GENOMIC DNA]</scope>
    <source>
        <strain evidence="3">SY62</strain>
    </source>
</reference>
<dbReference type="GeneID" id="24109096"/>
<proteinExistence type="predicted"/>
<accession>R9PDR0</accession>
<dbReference type="EMBL" id="DF238801">
    <property type="protein sequence ID" value="GAC96230.1"/>
    <property type="molecule type" value="Genomic_DNA"/>
</dbReference>
<dbReference type="HOGENOM" id="CLU_2062521_0_0_1"/>
<feature type="compositionally biased region" description="Basic residues" evidence="1">
    <location>
        <begin position="48"/>
        <end position="57"/>
    </location>
</feature>
<evidence type="ECO:0000313" key="2">
    <source>
        <dbReference type="EMBL" id="GAC96230.1"/>
    </source>
</evidence>
<evidence type="ECO:0000256" key="1">
    <source>
        <dbReference type="SAM" id="MobiDB-lite"/>
    </source>
</evidence>
<organism evidence="2 3">
    <name type="scientific">Pseudozyma hubeiensis (strain SY62)</name>
    <name type="common">Yeast</name>
    <dbReference type="NCBI Taxonomy" id="1305764"/>
    <lineage>
        <taxon>Eukaryota</taxon>
        <taxon>Fungi</taxon>
        <taxon>Dikarya</taxon>
        <taxon>Basidiomycota</taxon>
        <taxon>Ustilaginomycotina</taxon>
        <taxon>Ustilaginomycetes</taxon>
        <taxon>Ustilaginales</taxon>
        <taxon>Ustilaginaceae</taxon>
        <taxon>Pseudozyma</taxon>
    </lineage>
</organism>
<gene>
    <name evidence="2" type="ORF">PHSY_003810</name>
</gene>